<organism evidence="2 3">
    <name type="scientific">Methylocystis bryophila</name>
    <dbReference type="NCBI Taxonomy" id="655015"/>
    <lineage>
        <taxon>Bacteria</taxon>
        <taxon>Pseudomonadati</taxon>
        <taxon>Pseudomonadota</taxon>
        <taxon>Alphaproteobacteria</taxon>
        <taxon>Hyphomicrobiales</taxon>
        <taxon>Methylocystaceae</taxon>
        <taxon>Methylocystis</taxon>
    </lineage>
</organism>
<sequence>MTDVVNSPALAQPERAYASRAHGFVDWPAIFAGAMVAVAVSFIAATFGSAIGLSATLPYRGPQPVLFYVALGIWMIFVAVSSFAAGGYVAGRLRRPSEGASPHARDVRDCLHGLVVWALAAVAGALLAAATVGAIAKTAADKGLAPTDRYVDLLLRGEGVAAAKGANPVSDATRSFVSRLVAENPSGDFSNEDKSYLSSVVTGAGAPPATAADRVNRVASEMKADANKARKVGIYLAFLTAATLAVGAATAWGATRLGGRHRDQDVDLGHLVRAPRERSQR</sequence>
<name>A0A1W6MTP0_9HYPH</name>
<keyword evidence="1" id="KW-0472">Membrane</keyword>
<evidence type="ECO:0000256" key="1">
    <source>
        <dbReference type="SAM" id="Phobius"/>
    </source>
</evidence>
<feature type="transmembrane region" description="Helical" evidence="1">
    <location>
        <begin position="65"/>
        <end position="91"/>
    </location>
</feature>
<dbReference type="AlphaFoldDB" id="A0A1W6MTP0"/>
<accession>A0A1W6MTP0</accession>
<keyword evidence="3" id="KW-1185">Reference proteome</keyword>
<dbReference type="Proteomes" id="UP000193978">
    <property type="component" value="Chromosome"/>
</dbReference>
<protein>
    <recommendedName>
        <fullName evidence="4">Mll5186 protein</fullName>
    </recommendedName>
</protein>
<keyword evidence="1" id="KW-1133">Transmembrane helix</keyword>
<evidence type="ECO:0000313" key="3">
    <source>
        <dbReference type="Proteomes" id="UP000193978"/>
    </source>
</evidence>
<dbReference type="EMBL" id="CP019948">
    <property type="protein sequence ID" value="ARN80970.1"/>
    <property type="molecule type" value="Genomic_DNA"/>
</dbReference>
<feature type="transmembrane region" description="Helical" evidence="1">
    <location>
        <begin position="111"/>
        <end position="136"/>
    </location>
</feature>
<evidence type="ECO:0008006" key="4">
    <source>
        <dbReference type="Google" id="ProtNLM"/>
    </source>
</evidence>
<dbReference type="RefSeq" id="WP_245300133.1">
    <property type="nucleotide sequence ID" value="NZ_AP027149.1"/>
</dbReference>
<dbReference type="KEGG" id="mbry:B1812_07670"/>
<keyword evidence="1" id="KW-0812">Transmembrane</keyword>
<feature type="transmembrane region" description="Helical" evidence="1">
    <location>
        <begin position="29"/>
        <end position="53"/>
    </location>
</feature>
<reference evidence="2 3" key="1">
    <citation type="submission" date="2017-02" db="EMBL/GenBank/DDBJ databases">
        <authorList>
            <person name="Peterson S.W."/>
        </authorList>
    </citation>
    <scope>NUCLEOTIDE SEQUENCE [LARGE SCALE GENOMIC DNA]</scope>
    <source>
        <strain evidence="2 3">S285</strain>
    </source>
</reference>
<feature type="transmembrane region" description="Helical" evidence="1">
    <location>
        <begin position="232"/>
        <end position="254"/>
    </location>
</feature>
<gene>
    <name evidence="2" type="ORF">B1812_07670</name>
</gene>
<evidence type="ECO:0000313" key="2">
    <source>
        <dbReference type="EMBL" id="ARN80970.1"/>
    </source>
</evidence>
<proteinExistence type="predicted"/>
<dbReference type="STRING" id="655015.B1812_07670"/>